<dbReference type="GO" id="GO:0000155">
    <property type="term" value="F:phosphorelay sensor kinase activity"/>
    <property type="evidence" value="ECO:0007669"/>
    <property type="project" value="InterPro"/>
</dbReference>
<keyword evidence="4" id="KW-0808">Transferase</keyword>
<feature type="transmembrane region" description="Helical" evidence="9">
    <location>
        <begin position="129"/>
        <end position="147"/>
    </location>
</feature>
<evidence type="ECO:0000256" key="8">
    <source>
        <dbReference type="ARBA" id="ARBA00023012"/>
    </source>
</evidence>
<dbReference type="Proteomes" id="UP000681162">
    <property type="component" value="Unassembled WGS sequence"/>
</dbReference>
<evidence type="ECO:0000313" key="12">
    <source>
        <dbReference type="Proteomes" id="UP000681162"/>
    </source>
</evidence>
<feature type="transmembrane region" description="Helical" evidence="9">
    <location>
        <begin position="104"/>
        <end position="123"/>
    </location>
</feature>
<reference evidence="11 12" key="1">
    <citation type="submission" date="2021-03" db="EMBL/GenBank/DDBJ databases">
        <title>Antimicrobial resistance genes in bacteria isolated from Japanese honey, and their potential for conferring macrolide and lincosamide resistance in the American foulbrood pathogen Paenibacillus larvae.</title>
        <authorList>
            <person name="Okamoto M."/>
            <person name="Kumagai M."/>
            <person name="Kanamori H."/>
            <person name="Takamatsu D."/>
        </authorList>
    </citation>
    <scope>NUCLEOTIDE SEQUENCE [LARGE SCALE GENOMIC DNA]</scope>
    <source>
        <strain evidence="11 12">J41TS12</strain>
    </source>
</reference>
<evidence type="ECO:0000256" key="2">
    <source>
        <dbReference type="ARBA" id="ARBA00012438"/>
    </source>
</evidence>
<dbReference type="PANTHER" id="PTHR24421">
    <property type="entry name" value="NITRATE/NITRITE SENSOR PROTEIN NARX-RELATED"/>
    <property type="match status" value="1"/>
</dbReference>
<dbReference type="PANTHER" id="PTHR24421:SF10">
    <property type="entry name" value="NITRATE_NITRITE SENSOR PROTEIN NARQ"/>
    <property type="match status" value="1"/>
</dbReference>
<accession>A0A920CF42</accession>
<keyword evidence="3" id="KW-0597">Phosphoprotein</keyword>
<dbReference type="RefSeq" id="WP_249412964.1">
    <property type="nucleotide sequence ID" value="NZ_BORR01000006.1"/>
</dbReference>
<keyword evidence="8" id="KW-0902">Two-component regulatory system</keyword>
<comment type="caution">
    <text evidence="11">The sequence shown here is derived from an EMBL/GenBank/DDBJ whole genome shotgun (WGS) entry which is preliminary data.</text>
</comment>
<dbReference type="GO" id="GO:0016020">
    <property type="term" value="C:membrane"/>
    <property type="evidence" value="ECO:0007669"/>
    <property type="project" value="InterPro"/>
</dbReference>
<dbReference type="InterPro" id="IPR050482">
    <property type="entry name" value="Sensor_HK_TwoCompSys"/>
</dbReference>
<proteinExistence type="predicted"/>
<evidence type="ECO:0000256" key="9">
    <source>
        <dbReference type="SAM" id="Phobius"/>
    </source>
</evidence>
<keyword evidence="9" id="KW-0472">Membrane</keyword>
<keyword evidence="6 11" id="KW-0418">Kinase</keyword>
<dbReference type="InterPro" id="IPR011712">
    <property type="entry name" value="Sig_transdc_His_kin_sub3_dim/P"/>
</dbReference>
<feature type="domain" description="Signal transduction histidine kinase subgroup 3 dimerisation and phosphoacceptor" evidence="10">
    <location>
        <begin position="186"/>
        <end position="248"/>
    </location>
</feature>
<gene>
    <name evidence="11" type="ORF">J41TS12_21010</name>
</gene>
<dbReference type="AlphaFoldDB" id="A0A920CF42"/>
<comment type="catalytic activity">
    <reaction evidence="1">
        <text>ATP + protein L-histidine = ADP + protein N-phospho-L-histidine.</text>
        <dbReference type="EC" id="2.7.13.3"/>
    </reaction>
</comment>
<evidence type="ECO:0000256" key="5">
    <source>
        <dbReference type="ARBA" id="ARBA00022741"/>
    </source>
</evidence>
<dbReference type="Pfam" id="PF07730">
    <property type="entry name" value="HisKA_3"/>
    <property type="match status" value="1"/>
</dbReference>
<evidence type="ECO:0000259" key="10">
    <source>
        <dbReference type="Pfam" id="PF07730"/>
    </source>
</evidence>
<dbReference type="InterPro" id="IPR036890">
    <property type="entry name" value="HATPase_C_sf"/>
</dbReference>
<dbReference type="GO" id="GO:0005524">
    <property type="term" value="F:ATP binding"/>
    <property type="evidence" value="ECO:0007669"/>
    <property type="project" value="UniProtKB-KW"/>
</dbReference>
<dbReference type="EC" id="2.7.13.3" evidence="2"/>
<keyword evidence="5" id="KW-0547">Nucleotide-binding</keyword>
<protein>
    <recommendedName>
        <fullName evidence="2">histidine kinase</fullName>
        <ecNumber evidence="2">2.7.13.3</ecNumber>
    </recommendedName>
</protein>
<feature type="transmembrane region" description="Helical" evidence="9">
    <location>
        <begin position="58"/>
        <end position="74"/>
    </location>
</feature>
<evidence type="ECO:0000313" key="11">
    <source>
        <dbReference type="EMBL" id="GIO37240.1"/>
    </source>
</evidence>
<evidence type="ECO:0000256" key="4">
    <source>
        <dbReference type="ARBA" id="ARBA00022679"/>
    </source>
</evidence>
<keyword evidence="12" id="KW-1185">Reference proteome</keyword>
<feature type="transmembrane region" description="Helical" evidence="9">
    <location>
        <begin position="32"/>
        <end position="51"/>
    </location>
</feature>
<keyword evidence="7" id="KW-0067">ATP-binding</keyword>
<evidence type="ECO:0000256" key="7">
    <source>
        <dbReference type="ARBA" id="ARBA00022840"/>
    </source>
</evidence>
<dbReference type="CDD" id="cd16917">
    <property type="entry name" value="HATPase_UhpB-NarQ-NarX-like"/>
    <property type="match status" value="1"/>
</dbReference>
<sequence length="383" mass="43545">MGLRTYFLRIVLQLWVWAAALSTYWSHMATDYWRLLGAAAYFAVFFVLPLLTKKPRTTIVLLCILSILPVVSLYPLASEAFNPFLLLIQCMVVWEIIQRLSLLSAIYPAALQIAGLCLVAVRAGLEPSSWLFISLYVILLYSGAALYRLKHEQEAFANARYNTLVSEYRGLKRRLATEESSARQEERMLIGHEIHDSVGHKLTALLMQIESLRLKDGNPYHEEVDLLKQLAYDSLEETRRAVKAFRRGDTGGLQGIMRLIRKLESDSFLRIYFTVNHGAFSAPLHGEQSFAIYRSVQEALTNIMKHSKAREAKILFEAPGGSVFRFEISNPITNPYSYQEGFGLTSMRERLNKINGDLEVFTASGQFVVRGWLHITDRGEPDD</sequence>
<dbReference type="EMBL" id="BORR01000006">
    <property type="protein sequence ID" value="GIO37240.1"/>
    <property type="molecule type" value="Genomic_DNA"/>
</dbReference>
<name>A0A920CF42_9BACL</name>
<organism evidence="11 12">
    <name type="scientific">Paenibacillus antibioticophila</name>
    <dbReference type="NCBI Taxonomy" id="1274374"/>
    <lineage>
        <taxon>Bacteria</taxon>
        <taxon>Bacillati</taxon>
        <taxon>Bacillota</taxon>
        <taxon>Bacilli</taxon>
        <taxon>Bacillales</taxon>
        <taxon>Paenibacillaceae</taxon>
        <taxon>Paenibacillus</taxon>
    </lineage>
</organism>
<feature type="transmembrane region" description="Helical" evidence="9">
    <location>
        <begin position="7"/>
        <end position="26"/>
    </location>
</feature>
<keyword evidence="9" id="KW-1133">Transmembrane helix</keyword>
<dbReference type="GO" id="GO:0046983">
    <property type="term" value="F:protein dimerization activity"/>
    <property type="evidence" value="ECO:0007669"/>
    <property type="project" value="InterPro"/>
</dbReference>
<evidence type="ECO:0000256" key="3">
    <source>
        <dbReference type="ARBA" id="ARBA00022553"/>
    </source>
</evidence>
<keyword evidence="9" id="KW-0812">Transmembrane</keyword>
<evidence type="ECO:0000256" key="1">
    <source>
        <dbReference type="ARBA" id="ARBA00000085"/>
    </source>
</evidence>
<dbReference type="Gene3D" id="3.30.565.10">
    <property type="entry name" value="Histidine kinase-like ATPase, C-terminal domain"/>
    <property type="match status" value="1"/>
</dbReference>
<dbReference type="Gene3D" id="1.20.5.1930">
    <property type="match status" value="1"/>
</dbReference>
<evidence type="ECO:0000256" key="6">
    <source>
        <dbReference type="ARBA" id="ARBA00022777"/>
    </source>
</evidence>